<dbReference type="Proteomes" id="UP000461409">
    <property type="component" value="Unassembled WGS sequence"/>
</dbReference>
<evidence type="ECO:0000256" key="1">
    <source>
        <dbReference type="SAM" id="Phobius"/>
    </source>
</evidence>
<name>A0A844XC43_9SPHN</name>
<gene>
    <name evidence="2" type="ORF">GRF63_09140</name>
</gene>
<keyword evidence="1" id="KW-1133">Transmembrane helix</keyword>
<dbReference type="RefSeq" id="WP_160485708.1">
    <property type="nucleotide sequence ID" value="NZ_WUBR01000002.1"/>
</dbReference>
<evidence type="ECO:0000313" key="2">
    <source>
        <dbReference type="EMBL" id="MWV28071.1"/>
    </source>
</evidence>
<dbReference type="AlphaFoldDB" id="A0A844XC43"/>
<keyword evidence="1" id="KW-0812">Transmembrane</keyword>
<sequence>MQVRHDSGIEPLQPSDAAHAANFPQDGLAHPVDPPAETRSLADDLGDLFEDARTYFDAEMSYQKSRAGFVANRLKKTIAFGAVAAYLAVLATIGLTVGLIIALTPLITAWGATALVVLVILLVAYLLVRKAASAWADIRAAMASDEEPGDHD</sequence>
<reference evidence="2 3" key="1">
    <citation type="submission" date="2019-12" db="EMBL/GenBank/DDBJ databases">
        <authorList>
            <person name="Lee S.D."/>
        </authorList>
    </citation>
    <scope>NUCLEOTIDE SEQUENCE [LARGE SCALE GENOMIC DNA]</scope>
    <source>
        <strain evidence="2 3">GH3-10</strain>
    </source>
</reference>
<dbReference type="EMBL" id="WUBR01000002">
    <property type="protein sequence ID" value="MWV28071.1"/>
    <property type="molecule type" value="Genomic_DNA"/>
</dbReference>
<feature type="transmembrane region" description="Helical" evidence="1">
    <location>
        <begin position="107"/>
        <end position="128"/>
    </location>
</feature>
<comment type="caution">
    <text evidence="2">The sequence shown here is derived from an EMBL/GenBank/DDBJ whole genome shotgun (WGS) entry which is preliminary data.</text>
</comment>
<keyword evidence="1" id="KW-0472">Membrane</keyword>
<accession>A0A844XC43</accession>
<proteinExistence type="predicted"/>
<protein>
    <submittedName>
        <fullName evidence="2">Phage holin family protein</fullName>
    </submittedName>
</protein>
<keyword evidence="3" id="KW-1185">Reference proteome</keyword>
<reference evidence="2 3" key="2">
    <citation type="submission" date="2020-02" db="EMBL/GenBank/DDBJ databases">
        <title>Erythrobacter dongmakensis sp. nov., isolated from a tidal mudflat.</title>
        <authorList>
            <person name="Kim I.S."/>
        </authorList>
    </citation>
    <scope>NUCLEOTIDE SEQUENCE [LARGE SCALE GENOMIC DNA]</scope>
    <source>
        <strain evidence="2 3">GH3-10</strain>
    </source>
</reference>
<organism evidence="2 3">
    <name type="scientific">Aurantiacibacter rhizosphaerae</name>
    <dbReference type="NCBI Taxonomy" id="2691582"/>
    <lineage>
        <taxon>Bacteria</taxon>
        <taxon>Pseudomonadati</taxon>
        <taxon>Pseudomonadota</taxon>
        <taxon>Alphaproteobacteria</taxon>
        <taxon>Sphingomonadales</taxon>
        <taxon>Erythrobacteraceae</taxon>
        <taxon>Aurantiacibacter</taxon>
    </lineage>
</organism>
<evidence type="ECO:0000313" key="3">
    <source>
        <dbReference type="Proteomes" id="UP000461409"/>
    </source>
</evidence>
<feature type="transmembrane region" description="Helical" evidence="1">
    <location>
        <begin position="78"/>
        <end position="101"/>
    </location>
</feature>